<feature type="transmembrane region" description="Helical" evidence="8">
    <location>
        <begin position="306"/>
        <end position="329"/>
    </location>
</feature>
<dbReference type="SUPFAM" id="SSF55785">
    <property type="entry name" value="PYP-like sensor domain (PAS domain)"/>
    <property type="match status" value="1"/>
</dbReference>
<feature type="transmembrane region" description="Helical" evidence="8">
    <location>
        <begin position="282"/>
        <end position="300"/>
    </location>
</feature>
<evidence type="ECO:0000256" key="8">
    <source>
        <dbReference type="SAM" id="Phobius"/>
    </source>
</evidence>
<keyword evidence="5 8" id="KW-0472">Membrane</keyword>
<dbReference type="Pfam" id="PF00211">
    <property type="entry name" value="Guanylate_cyc"/>
    <property type="match status" value="1"/>
</dbReference>
<dbReference type="CDD" id="cd07302">
    <property type="entry name" value="CHD"/>
    <property type="match status" value="1"/>
</dbReference>
<feature type="transmembrane region" description="Helical" evidence="8">
    <location>
        <begin position="944"/>
        <end position="965"/>
    </location>
</feature>
<dbReference type="SMR" id="A2DC46"/>
<gene>
    <name evidence="11" type="ORF">TVAG_457220</name>
</gene>
<keyword evidence="12" id="KW-1185">Reference proteome</keyword>
<proteinExistence type="predicted"/>
<evidence type="ECO:0000256" key="5">
    <source>
        <dbReference type="ARBA" id="ARBA00023136"/>
    </source>
</evidence>
<dbReference type="RefSeq" id="XP_001583073.1">
    <property type="nucleotide sequence ID" value="XM_001583023.1"/>
</dbReference>
<dbReference type="VEuPathDB" id="TrichDB:TVAG_457220"/>
<dbReference type="GO" id="GO:0006182">
    <property type="term" value="P:cGMP biosynthetic process"/>
    <property type="evidence" value="ECO:0000318"/>
    <property type="project" value="GO_Central"/>
</dbReference>
<reference evidence="11" key="1">
    <citation type="submission" date="2006-10" db="EMBL/GenBank/DDBJ databases">
        <authorList>
            <person name="Amadeo P."/>
            <person name="Zhao Q."/>
            <person name="Wortman J."/>
            <person name="Fraser-Liggett C."/>
            <person name="Carlton J."/>
        </authorList>
    </citation>
    <scope>NUCLEOTIDE SEQUENCE</scope>
    <source>
        <strain evidence="11">G3</strain>
    </source>
</reference>
<feature type="transmembrane region" description="Helical" evidence="8">
    <location>
        <begin position="249"/>
        <end position="270"/>
    </location>
</feature>
<evidence type="ECO:0000256" key="1">
    <source>
        <dbReference type="ARBA" id="ARBA00004370"/>
    </source>
</evidence>
<dbReference type="CDD" id="cd00130">
    <property type="entry name" value="PAS"/>
    <property type="match status" value="1"/>
</dbReference>
<dbReference type="PANTHER" id="PTHR11920:SF335">
    <property type="entry name" value="GUANYLATE CYCLASE"/>
    <property type="match status" value="1"/>
</dbReference>
<feature type="compositionally biased region" description="Low complexity" evidence="7">
    <location>
        <begin position="593"/>
        <end position="602"/>
    </location>
</feature>
<feature type="domain" description="PAS" evidence="9">
    <location>
        <begin position="1208"/>
        <end position="1278"/>
    </location>
</feature>
<dbReference type="Pfam" id="PF13426">
    <property type="entry name" value="PAS_9"/>
    <property type="match status" value="1"/>
</dbReference>
<dbReference type="GO" id="GO:0005886">
    <property type="term" value="C:plasma membrane"/>
    <property type="evidence" value="ECO:0000318"/>
    <property type="project" value="GO_Central"/>
</dbReference>
<protein>
    <submittedName>
        <fullName evidence="11">Adenylate and Guanylate cyclase catalytic domain containing protein</fullName>
    </submittedName>
</protein>
<dbReference type="InterPro" id="IPR029787">
    <property type="entry name" value="Nucleotide_cyclase"/>
</dbReference>
<dbReference type="SUPFAM" id="SSF55073">
    <property type="entry name" value="Nucleotide cyclase"/>
    <property type="match status" value="1"/>
</dbReference>
<dbReference type="EMBL" id="DS113186">
    <property type="protein sequence ID" value="EAY22087.1"/>
    <property type="molecule type" value="Genomic_DNA"/>
</dbReference>
<feature type="domain" description="Guanylate cyclase" evidence="10">
    <location>
        <begin position="1372"/>
        <end position="1505"/>
    </location>
</feature>
<dbReference type="KEGG" id="tva:5467640"/>
<accession>A2DC46</accession>
<dbReference type="PROSITE" id="PS50112">
    <property type="entry name" value="PAS"/>
    <property type="match status" value="1"/>
</dbReference>
<evidence type="ECO:0000256" key="4">
    <source>
        <dbReference type="ARBA" id="ARBA00022989"/>
    </source>
</evidence>
<evidence type="ECO:0000256" key="7">
    <source>
        <dbReference type="SAM" id="MobiDB-lite"/>
    </source>
</evidence>
<sequence length="1572" mass="178275">MAEPSMSKSMSATSDNYETNKIHATNLCLGKSKWIDSIFPIYDQMMQKTKFPTWVMSFITIILMMQTLSVGLWIYSPIFDNVTPKWRNFYIKLLTVFIFTDPLDVSNTNGITMIISICVALFSLVYMLFLAWYQKKFYQIPPVYLYICSFIIDIVDSLFIIPSVNVIDHGVVSLKYGYHPVFVAEIVVGAVSFVAFSGIFLITTNLKSRSVVLTNLLFPLFDHFAVTLWVIATSFFSLISALFNYYHDWLYLVGNTIHLLLTIFICYKFSYMPFYELWRNSMCMAFSITSIALDLNYYVLDLTGLTYNYTIIVYICAFFISLVLSQIYFKYAVKKIKKQLTENPEVESVNDYLESLKFTKNSERAMMYINVGLTQICDYFIDGSITNYIISANSSDESTSILLQILTFFPYASRNMNVLFKKLVNKKKLKIADRFLIYQTYRIKLRRLVSDSKDTIEIFNMLNKRTEECKNLINAFYDSPNNSYTYVSSLGLIMNDLNSKFESVIKEIPNNVRIMNLYSEFLTECLCYFTHSVRIKIKSDAISEGKNFNVDVSFHSLVNKFPRLLKDKHVDTKGNRISKKNGDSNADGSTKKSGSSSVNNSSLNSSEYDVELQESVCQKTIRQATARLALHNAIVDSQPKEIAYIKIITTCLLVLNFIDFLVLYFFVISRLEWRKKSYENVGNLGYSTFYHIYSNLFLLIEFSVDTGRYDEGTKYIGDISIDSTFTLSILPRNITTPMKAYTCTNRSNSYLGDLIDSFAVLCEGRNPFDISNTLVSGNSVYKVCVDAKPMGNISASLKNQIVTSNYLSANIAGTMQSGIRYPNIFADNDYCQKMLNDGLVIGNTFSALDELLAFYLRLSSHNKLYFLIITVIIPAIVFVLTVTIFSLIIYSYQRRESKLFKALHNLPNPIKDDSKSPLLFKNEDSESNANNKLKTTNIMNQLPFFIYLFLLVVIAVFVSVGFNAIKLDSLLTTILNWFYFSCSRIVIASQLGNNAVQMILMNDSLPQQITDFETLKDNAVEDLEKMILENKELMYGTDTQPGSLNFDKKLDEYQLQGNCEIPGTPTSIHDMYACTSITQQMIMYRNMVNNIFKDPQSFQGTLNGEVASNMIHILRFHIYPAIIKVTKRIGEVMEETYDTRMADQLILVIVGLACSVVCFILPFLFNRLLLLEYKTVMVLIKRLPPKVVAETPEILDFFSCRKKTKKEGMSLYKSIVFQTSECIIITNQNATIEIVNDSVAANLGFSPDQMLGQQVTNFINGNDCQKINEQIDLMINNNGPRIWEDHIEMINDKNEMIPFAVTMIGISDANSNQVTSIVLSFTNESEVIEKRKAADIAKAKSEKLLYQILPKDIVVRLNRGETDISFTIPSATIFFIDIVKFSVYASSLTPSEIMTNLSTVFAAFDQNVSKYDLITKIKLIGDVYMAAAGLFQGEEDDPTKHADQSIKCCLDCIKSMDEINSNLESSIEVRIGVNSGGPLIGGVLGSDKPTFDIIGDTINVAARLQSTDIPGRIQISEGTKSLIDGLDYIIEERGEIFLKGKGNRKTFFVSHPNKNNSIENSLLLNLSLQSEN</sequence>
<dbReference type="Gene3D" id="3.30.450.20">
    <property type="entry name" value="PAS domain"/>
    <property type="match status" value="1"/>
</dbReference>
<feature type="transmembrane region" description="Helical" evidence="8">
    <location>
        <begin position="864"/>
        <end position="892"/>
    </location>
</feature>
<dbReference type="SMART" id="SM00091">
    <property type="entry name" value="PAS"/>
    <property type="match status" value="1"/>
</dbReference>
<dbReference type="PANTHER" id="PTHR11920">
    <property type="entry name" value="GUANYLYL CYCLASE"/>
    <property type="match status" value="1"/>
</dbReference>
<dbReference type="GO" id="GO:0000166">
    <property type="term" value="F:nucleotide binding"/>
    <property type="evidence" value="ECO:0007669"/>
    <property type="project" value="UniProtKB-KW"/>
</dbReference>
<dbReference type="InParanoid" id="A2DC46"/>
<dbReference type="VEuPathDB" id="TrichDB:TVAGG3_0263230"/>
<evidence type="ECO:0000259" key="9">
    <source>
        <dbReference type="PROSITE" id="PS50112"/>
    </source>
</evidence>
<dbReference type="GO" id="GO:0007168">
    <property type="term" value="P:receptor guanylyl cyclase signaling pathway"/>
    <property type="evidence" value="ECO:0000318"/>
    <property type="project" value="GO_Central"/>
</dbReference>
<dbReference type="InterPro" id="IPR050401">
    <property type="entry name" value="Cyclic_nucleotide_synthase"/>
</dbReference>
<dbReference type="GO" id="GO:0035556">
    <property type="term" value="P:intracellular signal transduction"/>
    <property type="evidence" value="ECO:0007669"/>
    <property type="project" value="InterPro"/>
</dbReference>
<keyword evidence="2 8" id="KW-0812">Transmembrane</keyword>
<feature type="compositionally biased region" description="Polar residues" evidence="7">
    <location>
        <begin position="583"/>
        <end position="592"/>
    </location>
</feature>
<dbReference type="eggNOG" id="KOG1023">
    <property type="taxonomic scope" value="Eukaryota"/>
</dbReference>
<dbReference type="PROSITE" id="PS50125">
    <property type="entry name" value="GUANYLATE_CYCLASE_2"/>
    <property type="match status" value="1"/>
</dbReference>
<feature type="transmembrane region" description="Helical" evidence="8">
    <location>
        <begin position="647"/>
        <end position="668"/>
    </location>
</feature>
<keyword evidence="6" id="KW-0456">Lyase</keyword>
<organism evidence="11 12">
    <name type="scientific">Trichomonas vaginalis (strain ATCC PRA-98 / G3)</name>
    <dbReference type="NCBI Taxonomy" id="412133"/>
    <lineage>
        <taxon>Eukaryota</taxon>
        <taxon>Metamonada</taxon>
        <taxon>Parabasalia</taxon>
        <taxon>Trichomonadida</taxon>
        <taxon>Trichomonadidae</taxon>
        <taxon>Trichomonas</taxon>
    </lineage>
</organism>
<dbReference type="SMART" id="SM00044">
    <property type="entry name" value="CYCc"/>
    <property type="match status" value="1"/>
</dbReference>
<dbReference type="STRING" id="5722.A2DC46"/>
<feature type="transmembrane region" description="Helical" evidence="8">
    <location>
        <begin position="143"/>
        <end position="161"/>
    </location>
</feature>
<evidence type="ECO:0000256" key="6">
    <source>
        <dbReference type="ARBA" id="ARBA00023239"/>
    </source>
</evidence>
<dbReference type="OrthoDB" id="6127067at2759"/>
<feature type="region of interest" description="Disordered" evidence="7">
    <location>
        <begin position="573"/>
        <end position="602"/>
    </location>
</feature>
<feature type="transmembrane region" description="Helical" evidence="8">
    <location>
        <begin position="1145"/>
        <end position="1165"/>
    </location>
</feature>
<feature type="transmembrane region" description="Helical" evidence="8">
    <location>
        <begin position="181"/>
        <end position="203"/>
    </location>
</feature>
<feature type="transmembrane region" description="Helical" evidence="8">
    <location>
        <begin position="977"/>
        <end position="996"/>
    </location>
</feature>
<dbReference type="Proteomes" id="UP000001542">
    <property type="component" value="Unassembled WGS sequence"/>
</dbReference>
<evidence type="ECO:0000256" key="3">
    <source>
        <dbReference type="ARBA" id="ARBA00022741"/>
    </source>
</evidence>
<evidence type="ECO:0000256" key="2">
    <source>
        <dbReference type="ARBA" id="ARBA00022692"/>
    </source>
</evidence>
<dbReference type="InterPro" id="IPR035965">
    <property type="entry name" value="PAS-like_dom_sf"/>
</dbReference>
<evidence type="ECO:0000313" key="12">
    <source>
        <dbReference type="Proteomes" id="UP000001542"/>
    </source>
</evidence>
<comment type="subcellular location">
    <subcellularLocation>
        <location evidence="1">Membrane</location>
    </subcellularLocation>
</comment>
<evidence type="ECO:0000313" key="11">
    <source>
        <dbReference type="EMBL" id="EAY22087.1"/>
    </source>
</evidence>
<feature type="transmembrane region" description="Helical" evidence="8">
    <location>
        <begin position="54"/>
        <end position="75"/>
    </location>
</feature>
<feature type="transmembrane region" description="Helical" evidence="8">
    <location>
        <begin position="224"/>
        <end position="243"/>
    </location>
</feature>
<dbReference type="NCBIfam" id="TIGR00229">
    <property type="entry name" value="sensory_box"/>
    <property type="match status" value="1"/>
</dbReference>
<keyword evidence="4 8" id="KW-1133">Transmembrane helix</keyword>
<keyword evidence="3" id="KW-0547">Nucleotide-binding</keyword>
<dbReference type="InterPro" id="IPR000014">
    <property type="entry name" value="PAS"/>
</dbReference>
<dbReference type="GO" id="GO:0004383">
    <property type="term" value="F:guanylate cyclase activity"/>
    <property type="evidence" value="ECO:0000318"/>
    <property type="project" value="GO_Central"/>
</dbReference>
<dbReference type="Gene3D" id="3.30.70.1230">
    <property type="entry name" value="Nucleotide cyclase"/>
    <property type="match status" value="1"/>
</dbReference>
<feature type="transmembrane region" description="Helical" evidence="8">
    <location>
        <begin position="111"/>
        <end position="131"/>
    </location>
</feature>
<dbReference type="InterPro" id="IPR001054">
    <property type="entry name" value="A/G_cyclase"/>
</dbReference>
<reference evidence="11" key="2">
    <citation type="journal article" date="2007" name="Science">
        <title>Draft genome sequence of the sexually transmitted pathogen Trichomonas vaginalis.</title>
        <authorList>
            <person name="Carlton J.M."/>
            <person name="Hirt R.P."/>
            <person name="Silva J.C."/>
            <person name="Delcher A.L."/>
            <person name="Schatz M."/>
            <person name="Zhao Q."/>
            <person name="Wortman J.R."/>
            <person name="Bidwell S.L."/>
            <person name="Alsmark U.C.M."/>
            <person name="Besteiro S."/>
            <person name="Sicheritz-Ponten T."/>
            <person name="Noel C.J."/>
            <person name="Dacks J.B."/>
            <person name="Foster P.G."/>
            <person name="Simillion C."/>
            <person name="Van de Peer Y."/>
            <person name="Miranda-Saavedra D."/>
            <person name="Barton G.J."/>
            <person name="Westrop G.D."/>
            <person name="Mueller S."/>
            <person name="Dessi D."/>
            <person name="Fiori P.L."/>
            <person name="Ren Q."/>
            <person name="Paulsen I."/>
            <person name="Zhang H."/>
            <person name="Bastida-Corcuera F.D."/>
            <person name="Simoes-Barbosa A."/>
            <person name="Brown M.T."/>
            <person name="Hayes R.D."/>
            <person name="Mukherjee M."/>
            <person name="Okumura C.Y."/>
            <person name="Schneider R."/>
            <person name="Smith A.J."/>
            <person name="Vanacova S."/>
            <person name="Villalvazo M."/>
            <person name="Haas B.J."/>
            <person name="Pertea M."/>
            <person name="Feldblyum T.V."/>
            <person name="Utterback T.R."/>
            <person name="Shu C.L."/>
            <person name="Osoegawa K."/>
            <person name="de Jong P.J."/>
            <person name="Hrdy I."/>
            <person name="Horvathova L."/>
            <person name="Zubacova Z."/>
            <person name="Dolezal P."/>
            <person name="Malik S.B."/>
            <person name="Logsdon J.M. Jr."/>
            <person name="Henze K."/>
            <person name="Gupta A."/>
            <person name="Wang C.C."/>
            <person name="Dunne R.L."/>
            <person name="Upcroft J.A."/>
            <person name="Upcroft P."/>
            <person name="White O."/>
            <person name="Salzberg S.L."/>
            <person name="Tang P."/>
            <person name="Chiu C.-H."/>
            <person name="Lee Y.-S."/>
            <person name="Embley T.M."/>
            <person name="Coombs G.H."/>
            <person name="Mottram J.C."/>
            <person name="Tachezy J."/>
            <person name="Fraser-Liggett C.M."/>
            <person name="Johnson P.J."/>
        </authorList>
    </citation>
    <scope>NUCLEOTIDE SEQUENCE [LARGE SCALE GENOMIC DNA]</scope>
    <source>
        <strain evidence="11">G3</strain>
    </source>
</reference>
<dbReference type="GO" id="GO:0001653">
    <property type="term" value="F:peptide receptor activity"/>
    <property type="evidence" value="ECO:0000318"/>
    <property type="project" value="GO_Central"/>
</dbReference>
<evidence type="ECO:0000259" key="10">
    <source>
        <dbReference type="PROSITE" id="PS50125"/>
    </source>
</evidence>
<name>A2DC46_TRIV3</name>